<protein>
    <recommendedName>
        <fullName evidence="4">HdeD protein</fullName>
    </recommendedName>
</protein>
<keyword evidence="1" id="KW-1133">Transmembrane helix</keyword>
<reference evidence="2 3" key="1">
    <citation type="journal article" date="2016" name="Environ. Microbiol.">
        <title>New Methyloceanibacter diversity from North Sea sediments includes methanotroph containing solely the soluble methane monooxygenase.</title>
        <authorList>
            <person name="Vekeman B."/>
            <person name="Kerckhof F.M."/>
            <person name="Cremers G."/>
            <person name="de Vos P."/>
            <person name="Vandamme P."/>
            <person name="Boon N."/>
            <person name="Op den Camp H.J."/>
            <person name="Heylen K."/>
        </authorList>
    </citation>
    <scope>NUCLEOTIDE SEQUENCE [LARGE SCALE GENOMIC DNA]</scope>
    <source>
        <strain evidence="2 3">R-67176</strain>
    </source>
</reference>
<organism evidence="2 3">
    <name type="scientific">Methyloceanibacter stevinii</name>
    <dbReference type="NCBI Taxonomy" id="1774970"/>
    <lineage>
        <taxon>Bacteria</taxon>
        <taxon>Pseudomonadati</taxon>
        <taxon>Pseudomonadota</taxon>
        <taxon>Alphaproteobacteria</taxon>
        <taxon>Hyphomicrobiales</taxon>
        <taxon>Hyphomicrobiaceae</taxon>
        <taxon>Methyloceanibacter</taxon>
    </lineage>
</organism>
<evidence type="ECO:0000313" key="2">
    <source>
        <dbReference type="EMBL" id="ODR95669.1"/>
    </source>
</evidence>
<evidence type="ECO:0000256" key="1">
    <source>
        <dbReference type="SAM" id="Phobius"/>
    </source>
</evidence>
<feature type="transmembrane region" description="Helical" evidence="1">
    <location>
        <begin position="136"/>
        <end position="156"/>
    </location>
</feature>
<keyword evidence="1" id="KW-0472">Membrane</keyword>
<dbReference type="AlphaFoldDB" id="A0A1E3VQ76"/>
<keyword evidence="1" id="KW-0812">Transmembrane</keyword>
<dbReference type="InterPro" id="IPR005325">
    <property type="entry name" value="DUF308_memb"/>
</dbReference>
<feature type="transmembrane region" description="Helical" evidence="1">
    <location>
        <begin position="25"/>
        <end position="48"/>
    </location>
</feature>
<comment type="caution">
    <text evidence="2">The sequence shown here is derived from an EMBL/GenBank/DDBJ whole genome shotgun (WGS) entry which is preliminary data.</text>
</comment>
<feature type="transmembrane region" description="Helical" evidence="1">
    <location>
        <begin position="80"/>
        <end position="98"/>
    </location>
</feature>
<dbReference type="EMBL" id="LPWE01000010">
    <property type="protein sequence ID" value="ODR95669.1"/>
    <property type="molecule type" value="Genomic_DNA"/>
</dbReference>
<dbReference type="GO" id="GO:0005886">
    <property type="term" value="C:plasma membrane"/>
    <property type="evidence" value="ECO:0007669"/>
    <property type="project" value="TreeGrafter"/>
</dbReference>
<sequence>MAIPVDAAAAALREAMRETVKRYSLWYLIQGVLLVVAGVLAIISPIFASVAIVSLLGWVLIISGVLQAVGLIGATNVPHFWLQLISAVLAVLIGVLLLRSPESGLLVMTMLLIVYFMVEGIAKVIFALTIRPFPNWGWVLASGVVGIVLAFVLWANMPLTASWVLGLMLGILLVSEGAALTYLAWQVHNAPAVKDA</sequence>
<keyword evidence="3" id="KW-1185">Reference proteome</keyword>
<evidence type="ECO:0000313" key="3">
    <source>
        <dbReference type="Proteomes" id="UP000094172"/>
    </source>
</evidence>
<evidence type="ECO:0008006" key="4">
    <source>
        <dbReference type="Google" id="ProtNLM"/>
    </source>
</evidence>
<proteinExistence type="predicted"/>
<feature type="transmembrane region" description="Helical" evidence="1">
    <location>
        <begin position="55"/>
        <end position="74"/>
    </location>
</feature>
<accession>A0A1E3VQ76</accession>
<dbReference type="PANTHER" id="PTHR34989:SF1">
    <property type="entry name" value="PROTEIN HDED"/>
    <property type="match status" value="1"/>
</dbReference>
<feature type="transmembrane region" description="Helical" evidence="1">
    <location>
        <begin position="163"/>
        <end position="185"/>
    </location>
</feature>
<dbReference type="Proteomes" id="UP000094172">
    <property type="component" value="Unassembled WGS sequence"/>
</dbReference>
<name>A0A1E3VQ76_9HYPH</name>
<dbReference type="PANTHER" id="PTHR34989">
    <property type="entry name" value="PROTEIN HDED"/>
    <property type="match status" value="1"/>
</dbReference>
<dbReference type="Pfam" id="PF03729">
    <property type="entry name" value="DUF308"/>
    <property type="match status" value="1"/>
</dbReference>
<dbReference type="InterPro" id="IPR052712">
    <property type="entry name" value="Acid_resist_chaperone_HdeD"/>
</dbReference>
<gene>
    <name evidence="2" type="ORF">AUC70_01920</name>
</gene>
<dbReference type="RefSeq" id="WP_069443864.1">
    <property type="nucleotide sequence ID" value="NZ_LPWE01000010.1"/>
</dbReference>
<feature type="transmembrane region" description="Helical" evidence="1">
    <location>
        <begin position="105"/>
        <end position="130"/>
    </location>
</feature>